<dbReference type="Pfam" id="PF24883">
    <property type="entry name" value="NPHP3_N"/>
    <property type="match status" value="1"/>
</dbReference>
<feature type="domain" description="Nephrocystin 3-like N-terminal" evidence="2">
    <location>
        <begin position="291"/>
        <end position="473"/>
    </location>
</feature>
<dbReference type="Gene3D" id="3.40.50.300">
    <property type="entry name" value="P-loop containing nucleotide triphosphate hydrolases"/>
    <property type="match status" value="1"/>
</dbReference>
<dbReference type="EMBL" id="JAAMPI010001404">
    <property type="protein sequence ID" value="KAF4625350.1"/>
    <property type="molecule type" value="Genomic_DNA"/>
</dbReference>
<name>A0A8H4VYT5_9HELO</name>
<protein>
    <recommendedName>
        <fullName evidence="6">NACHT domain-containing protein</fullName>
    </recommendedName>
</protein>
<feature type="domain" description="DUF7791" evidence="3">
    <location>
        <begin position="582"/>
        <end position="721"/>
    </location>
</feature>
<gene>
    <name evidence="4" type="ORF">G7Y89_g12817</name>
</gene>
<comment type="caution">
    <text evidence="4">The sequence shown here is derived from an EMBL/GenBank/DDBJ whole genome shotgun (WGS) entry which is preliminary data.</text>
</comment>
<dbReference type="InterPro" id="IPR056884">
    <property type="entry name" value="NPHP3-like_N"/>
</dbReference>
<dbReference type="Proteomes" id="UP000566819">
    <property type="component" value="Unassembled WGS sequence"/>
</dbReference>
<keyword evidence="1" id="KW-0677">Repeat</keyword>
<organism evidence="4 5">
    <name type="scientific">Cudoniella acicularis</name>
    <dbReference type="NCBI Taxonomy" id="354080"/>
    <lineage>
        <taxon>Eukaryota</taxon>
        <taxon>Fungi</taxon>
        <taxon>Dikarya</taxon>
        <taxon>Ascomycota</taxon>
        <taxon>Pezizomycotina</taxon>
        <taxon>Leotiomycetes</taxon>
        <taxon>Helotiales</taxon>
        <taxon>Tricladiaceae</taxon>
        <taxon>Cudoniella</taxon>
    </lineage>
</organism>
<sequence>MLDPFSALNVATSVVQFVDFGTKLLSGAHQLRISANGQLYEHTLLQTITQSLLEASTSFKNRLAQDNAHSLSPHEKDLQSLCEECTAVAGHLMAALEKLKLGKNNGKMKSMQQVLKIMWNQAEIQELKGRLDAFRQQLIVVILIALREPVASLKQDQLEISSKMDHISKQNDSLGQQFLAHVASQKVEKRQQLEASSAIQRDAELNWAFNDEHSQDVSENLKWRSDLIEAVQGSYEDRSTEPGDKFHDSVLAPVYRGRCAKRFASKTLRNLQFDEMPSRHERISETYKKTYEWIFESRPDTKISWSNFVEWLQNDASIYWITGKPGAGKSTLMKFIYDDRRTRLFLARGEPKCNVVVAGFFFWNSGTPIQMSQEGLVRTLLYDVLQQCTDLLPFLFPDRWEAHYLFDQYIDYFWTWTDLIRTLKAVIKEGSRTRRFAFFIDGLDEFGGNHSELLKLIFSLVDHGKVKMCVASRPWTVFEDTFSRSPSLMLQDLTYPDIKHYVSTKLYQNPGFASLMAEEAEYSSSLVMDIVEKSSGVFLWVVLVVASLTTGITNGDRISDLQERVDALPVDLEDLFTKILDSLEPSYRRHASELFRLVRASKGPLPLHIMAFADSVTVDATIERSIDTMSSSELNSKAERMRRRLNSRCKGLLENVTGARDDRSKLATHTVQYLHRTVKDYMEKAENWAKIDSYSGDDYNPHIRLACAYLLQMKTAPKLSQQQFWDNVIWCLEYTVPAVDLSKNKSSASTATRVLDCLDESADIVSRSERSGPSLLKQCTISASPVYWTKIPQRGRSLAATDFFSLAIMYQIEWYVREKIKSGYLASSKPSSLPPLICAVDHTPGSLPLGGKSSLWRSQPSQVIIELLLNAGLDPNEKYEELTPWTSVVLEMQRGSKYQPWIDIGELFLKHGADVQAEGVEDIVSELYPEYIVDGRATKPTTLSPTSLLEDLKGRSMITPTPRASFSLKKLFRRNH</sequence>
<dbReference type="AlphaFoldDB" id="A0A8H4VYT5"/>
<dbReference type="Pfam" id="PF25053">
    <property type="entry name" value="DUF7791"/>
    <property type="match status" value="1"/>
</dbReference>
<dbReference type="SUPFAM" id="SSF52540">
    <property type="entry name" value="P-loop containing nucleoside triphosphate hydrolases"/>
    <property type="match status" value="1"/>
</dbReference>
<dbReference type="PANTHER" id="PTHR10039:SF5">
    <property type="entry name" value="NACHT DOMAIN-CONTAINING PROTEIN"/>
    <property type="match status" value="1"/>
</dbReference>
<proteinExistence type="predicted"/>
<evidence type="ECO:0008006" key="6">
    <source>
        <dbReference type="Google" id="ProtNLM"/>
    </source>
</evidence>
<reference evidence="4 5" key="1">
    <citation type="submission" date="2020-03" db="EMBL/GenBank/DDBJ databases">
        <title>Draft Genome Sequence of Cudoniella acicularis.</title>
        <authorList>
            <person name="Buettner E."/>
            <person name="Kellner H."/>
        </authorList>
    </citation>
    <scope>NUCLEOTIDE SEQUENCE [LARGE SCALE GENOMIC DNA]</scope>
    <source>
        <strain evidence="4 5">DSM 108380</strain>
    </source>
</reference>
<dbReference type="OrthoDB" id="443402at2759"/>
<evidence type="ECO:0000256" key="1">
    <source>
        <dbReference type="ARBA" id="ARBA00022737"/>
    </source>
</evidence>
<keyword evidence="5" id="KW-1185">Reference proteome</keyword>
<dbReference type="InterPro" id="IPR056693">
    <property type="entry name" value="DUF7791"/>
</dbReference>
<evidence type="ECO:0000259" key="3">
    <source>
        <dbReference type="Pfam" id="PF25053"/>
    </source>
</evidence>
<dbReference type="PANTHER" id="PTHR10039">
    <property type="entry name" value="AMELOGENIN"/>
    <property type="match status" value="1"/>
</dbReference>
<evidence type="ECO:0000313" key="4">
    <source>
        <dbReference type="EMBL" id="KAF4625350.1"/>
    </source>
</evidence>
<dbReference type="InterPro" id="IPR027417">
    <property type="entry name" value="P-loop_NTPase"/>
</dbReference>
<evidence type="ECO:0000259" key="2">
    <source>
        <dbReference type="Pfam" id="PF24883"/>
    </source>
</evidence>
<accession>A0A8H4VYT5</accession>
<evidence type="ECO:0000313" key="5">
    <source>
        <dbReference type="Proteomes" id="UP000566819"/>
    </source>
</evidence>